<proteinExistence type="predicted"/>
<organism evidence="1 2">
    <name type="scientific">Actinopolymorpha pittospori</name>
    <dbReference type="NCBI Taxonomy" id="648752"/>
    <lineage>
        <taxon>Bacteria</taxon>
        <taxon>Bacillati</taxon>
        <taxon>Actinomycetota</taxon>
        <taxon>Actinomycetes</taxon>
        <taxon>Propionibacteriales</taxon>
        <taxon>Actinopolymorphaceae</taxon>
        <taxon>Actinopolymorpha</taxon>
    </lineage>
</organism>
<evidence type="ECO:0000313" key="2">
    <source>
        <dbReference type="Proteomes" id="UP000638648"/>
    </source>
</evidence>
<dbReference type="AlphaFoldDB" id="A0A927MXN7"/>
<dbReference type="EMBL" id="JADBEM010000001">
    <property type="protein sequence ID" value="MBE1607193.1"/>
    <property type="molecule type" value="Genomic_DNA"/>
</dbReference>
<dbReference type="RefSeq" id="WP_192751181.1">
    <property type="nucleotide sequence ID" value="NZ_BAABJL010000175.1"/>
</dbReference>
<protein>
    <recommendedName>
        <fullName evidence="3">Mitomycin resistance protein</fullName>
    </recommendedName>
</protein>
<evidence type="ECO:0000313" key="1">
    <source>
        <dbReference type="EMBL" id="MBE1607193.1"/>
    </source>
</evidence>
<reference evidence="1" key="1">
    <citation type="submission" date="2020-10" db="EMBL/GenBank/DDBJ databases">
        <title>Sequencing the genomes of 1000 actinobacteria strains.</title>
        <authorList>
            <person name="Klenk H.-P."/>
        </authorList>
    </citation>
    <scope>NUCLEOTIDE SEQUENCE</scope>
    <source>
        <strain evidence="1">DSM 45354</strain>
    </source>
</reference>
<keyword evidence="2" id="KW-1185">Reference proteome</keyword>
<dbReference type="Pfam" id="PF11731">
    <property type="entry name" value="Cdd1"/>
    <property type="match status" value="1"/>
</dbReference>
<gene>
    <name evidence="1" type="ORF">HEB94_004041</name>
</gene>
<sequence>MTTKARTGSGEDLLALTNVGPAVRRYLARVGVTEVSHLTDRDPLEMYDQLCAVDGRRYDPCLLDTFMSVVDQARGGPPRMWWEFTAERRRLRSERHPPGR</sequence>
<evidence type="ECO:0008006" key="3">
    <source>
        <dbReference type="Google" id="ProtNLM"/>
    </source>
</evidence>
<dbReference type="InterPro" id="IPR021725">
    <property type="entry name" value="Cdd1"/>
</dbReference>
<comment type="caution">
    <text evidence="1">The sequence shown here is derived from an EMBL/GenBank/DDBJ whole genome shotgun (WGS) entry which is preliminary data.</text>
</comment>
<accession>A0A927MXN7</accession>
<dbReference type="Proteomes" id="UP000638648">
    <property type="component" value="Unassembled WGS sequence"/>
</dbReference>
<name>A0A927MXN7_9ACTN</name>